<name>A0A166MFS0_9AGAM</name>
<reference evidence="2 3" key="1">
    <citation type="journal article" date="2016" name="Mol. Biol. Evol.">
        <title>Comparative Genomics of Early-Diverging Mushroom-Forming Fungi Provides Insights into the Origins of Lignocellulose Decay Capabilities.</title>
        <authorList>
            <person name="Nagy L.G."/>
            <person name="Riley R."/>
            <person name="Tritt A."/>
            <person name="Adam C."/>
            <person name="Daum C."/>
            <person name="Floudas D."/>
            <person name="Sun H."/>
            <person name="Yadav J.S."/>
            <person name="Pangilinan J."/>
            <person name="Larsson K.H."/>
            <person name="Matsuura K."/>
            <person name="Barry K."/>
            <person name="Labutti K."/>
            <person name="Kuo R."/>
            <person name="Ohm R.A."/>
            <person name="Bhattacharya S.S."/>
            <person name="Shirouzu T."/>
            <person name="Yoshinaga Y."/>
            <person name="Martin F.M."/>
            <person name="Grigoriev I.V."/>
            <person name="Hibbett D.S."/>
        </authorList>
    </citation>
    <scope>NUCLEOTIDE SEQUENCE [LARGE SCALE GENOMIC DNA]</scope>
    <source>
        <strain evidence="2 3">CBS 109695</strain>
    </source>
</reference>
<evidence type="ECO:0000256" key="1">
    <source>
        <dbReference type="SAM" id="MobiDB-lite"/>
    </source>
</evidence>
<protein>
    <submittedName>
        <fullName evidence="2">Uncharacterized protein</fullName>
    </submittedName>
</protein>
<evidence type="ECO:0000313" key="2">
    <source>
        <dbReference type="EMBL" id="KZP23960.1"/>
    </source>
</evidence>
<organism evidence="2 3">
    <name type="scientific">Athelia psychrophila</name>
    <dbReference type="NCBI Taxonomy" id="1759441"/>
    <lineage>
        <taxon>Eukaryota</taxon>
        <taxon>Fungi</taxon>
        <taxon>Dikarya</taxon>
        <taxon>Basidiomycota</taxon>
        <taxon>Agaricomycotina</taxon>
        <taxon>Agaricomycetes</taxon>
        <taxon>Agaricomycetidae</taxon>
        <taxon>Atheliales</taxon>
        <taxon>Atheliaceae</taxon>
        <taxon>Athelia</taxon>
    </lineage>
</organism>
<dbReference type="Proteomes" id="UP000076532">
    <property type="component" value="Unassembled WGS sequence"/>
</dbReference>
<evidence type="ECO:0000313" key="3">
    <source>
        <dbReference type="Proteomes" id="UP000076532"/>
    </source>
</evidence>
<feature type="region of interest" description="Disordered" evidence="1">
    <location>
        <begin position="284"/>
        <end position="366"/>
    </location>
</feature>
<dbReference type="AlphaFoldDB" id="A0A166MFS0"/>
<accession>A0A166MFS0</accession>
<gene>
    <name evidence="2" type="ORF">FIBSPDRAFT_1042512</name>
</gene>
<feature type="compositionally biased region" description="Basic residues" evidence="1">
    <location>
        <begin position="357"/>
        <end position="366"/>
    </location>
</feature>
<proteinExistence type="predicted"/>
<dbReference type="EMBL" id="KV417529">
    <property type="protein sequence ID" value="KZP23960.1"/>
    <property type="molecule type" value="Genomic_DNA"/>
</dbReference>
<keyword evidence="3" id="KW-1185">Reference proteome</keyword>
<sequence length="366" mass="40251">MTPPHASSSKVPLDYPSHTCPGDYLDQIASLLRIAEELEDHIQIFMDDHRAKMDVFRTLKGPLAALEHCHISVKDTIQNFHRAVETLQPQITEIIDIDDNYFSELPILCQVNGVPVVPLIEVAPTSNLNVNFSTPFAVNVSDHGLDSNLPASLTFRPNGLLCEHGAVPDGGKWEVKSDSVAHSRLSPISPMPALLPNSIEALLDGGMPAVIKMHPEPDERGHMNIVPSPHAQYSMMSPMPVHPPKYQRYVSSHNPYIAVWRESACGTPESATIRIPQDAVEKYNKKKREREEGEEFEVGGDGHSVEGDGNGSRGCKRRRIAVEDQSEVPSVTFRRSLRLNAVPSNSNTTLSAGGKNKAIKSKKNAK</sequence>